<dbReference type="Gene3D" id="3.40.50.720">
    <property type="entry name" value="NAD(P)-binding Rossmann-like Domain"/>
    <property type="match status" value="1"/>
</dbReference>
<dbReference type="GO" id="GO:0000166">
    <property type="term" value="F:nucleotide binding"/>
    <property type="evidence" value="ECO:0007669"/>
    <property type="project" value="InterPro"/>
</dbReference>
<dbReference type="InterPro" id="IPR055170">
    <property type="entry name" value="GFO_IDH_MocA-like_dom"/>
</dbReference>
<organism evidence="4 5">
    <name type="scientific">Candidatus Ornithospirochaeta stercoripullorum</name>
    <dbReference type="NCBI Taxonomy" id="2840899"/>
    <lineage>
        <taxon>Bacteria</taxon>
        <taxon>Pseudomonadati</taxon>
        <taxon>Spirochaetota</taxon>
        <taxon>Spirochaetia</taxon>
        <taxon>Spirochaetales</taxon>
        <taxon>Spirochaetaceae</taxon>
        <taxon>Spirochaetaceae incertae sedis</taxon>
        <taxon>Candidatus Ornithospirochaeta</taxon>
    </lineage>
</organism>
<reference evidence="4" key="1">
    <citation type="submission" date="2020-10" db="EMBL/GenBank/DDBJ databases">
        <authorList>
            <person name="Gilroy R."/>
        </authorList>
    </citation>
    <scope>NUCLEOTIDE SEQUENCE</scope>
    <source>
        <strain evidence="4">7293</strain>
    </source>
</reference>
<comment type="caution">
    <text evidence="4">The sequence shown here is derived from an EMBL/GenBank/DDBJ whole genome shotgun (WGS) entry which is preliminary data.</text>
</comment>
<dbReference type="InterPro" id="IPR036291">
    <property type="entry name" value="NAD(P)-bd_dom_sf"/>
</dbReference>
<feature type="domain" description="Gfo/Idh/MocA-like oxidoreductase N-terminal" evidence="2">
    <location>
        <begin position="3"/>
        <end position="119"/>
    </location>
</feature>
<accession>A0A9D9E0R7</accession>
<evidence type="ECO:0000259" key="3">
    <source>
        <dbReference type="Pfam" id="PF22725"/>
    </source>
</evidence>
<dbReference type="InterPro" id="IPR050463">
    <property type="entry name" value="Gfo/Idh/MocA_oxidrdct_glycsds"/>
</dbReference>
<protein>
    <submittedName>
        <fullName evidence="4">Gfo/Idh/MocA family oxidoreductase</fullName>
    </submittedName>
</protein>
<dbReference type="PANTHER" id="PTHR43818:SF11">
    <property type="entry name" value="BCDNA.GH03377"/>
    <property type="match status" value="1"/>
</dbReference>
<dbReference type="Pfam" id="PF01408">
    <property type="entry name" value="GFO_IDH_MocA"/>
    <property type="match status" value="1"/>
</dbReference>
<evidence type="ECO:0000256" key="1">
    <source>
        <dbReference type="ARBA" id="ARBA00023002"/>
    </source>
</evidence>
<feature type="domain" description="GFO/IDH/MocA-like oxidoreductase" evidence="3">
    <location>
        <begin position="130"/>
        <end position="272"/>
    </location>
</feature>
<gene>
    <name evidence="4" type="ORF">IAA97_08710</name>
</gene>
<dbReference type="GO" id="GO:0016491">
    <property type="term" value="F:oxidoreductase activity"/>
    <property type="evidence" value="ECO:0007669"/>
    <property type="project" value="UniProtKB-KW"/>
</dbReference>
<dbReference type="SUPFAM" id="SSF51735">
    <property type="entry name" value="NAD(P)-binding Rossmann-fold domains"/>
    <property type="match status" value="1"/>
</dbReference>
<reference evidence="4" key="2">
    <citation type="journal article" date="2021" name="PeerJ">
        <title>Extensive microbial diversity within the chicken gut microbiome revealed by metagenomics and culture.</title>
        <authorList>
            <person name="Gilroy R."/>
            <person name="Ravi A."/>
            <person name="Getino M."/>
            <person name="Pursley I."/>
            <person name="Horton D.L."/>
            <person name="Alikhan N.F."/>
            <person name="Baker D."/>
            <person name="Gharbi K."/>
            <person name="Hall N."/>
            <person name="Watson M."/>
            <person name="Adriaenssens E.M."/>
            <person name="Foster-Nyarko E."/>
            <person name="Jarju S."/>
            <person name="Secka A."/>
            <person name="Antonio M."/>
            <person name="Oren A."/>
            <person name="Chaudhuri R.R."/>
            <person name="La Ragione R."/>
            <person name="Hildebrand F."/>
            <person name="Pallen M.J."/>
        </authorList>
    </citation>
    <scope>NUCLEOTIDE SEQUENCE</scope>
    <source>
        <strain evidence="4">7293</strain>
    </source>
</reference>
<dbReference type="AlphaFoldDB" id="A0A9D9E0R7"/>
<dbReference type="Gene3D" id="3.30.360.10">
    <property type="entry name" value="Dihydrodipicolinate Reductase, domain 2"/>
    <property type="match status" value="1"/>
</dbReference>
<evidence type="ECO:0000313" key="4">
    <source>
        <dbReference type="EMBL" id="MBO8437043.1"/>
    </source>
</evidence>
<dbReference type="PANTHER" id="PTHR43818">
    <property type="entry name" value="BCDNA.GH03377"/>
    <property type="match status" value="1"/>
</dbReference>
<evidence type="ECO:0000259" key="2">
    <source>
        <dbReference type="Pfam" id="PF01408"/>
    </source>
</evidence>
<evidence type="ECO:0000313" key="5">
    <source>
        <dbReference type="Proteomes" id="UP000823615"/>
    </source>
</evidence>
<proteinExistence type="predicted"/>
<sequence>MHKIAVIGYGMMGQRHAAALRALGYQVDVLMGRDAERTKEAAGKLGIKKSCTDFNCLAEMGIDVVHVCTPPSEHFSVIKQALESGMHVVSEKPFVFSEDEGKALVELAKAQNVINAVGFNCRYHEACSDARNIVRNGMLGDVLLVNGSYMQEFHALPASFSWRYGKESGGKFLATTEIGSHWIDLMRYITGKEVVALQAVYGTFMQDRVVADGMQWPAGQKTGTPFRFEADNAAIVTFSLSGGALASMVLSEITQGRYNYLEMTVTGSDGSLWWNSEDLNRLKTGRKGIDVSEKVYAFGDGFNDSVTNMLSEVYEDIESGKRNPAHRYATFSDGLKNAQICDAIYRSAHGNSAWVSL</sequence>
<dbReference type="EMBL" id="JADIMT010000098">
    <property type="protein sequence ID" value="MBO8437043.1"/>
    <property type="molecule type" value="Genomic_DNA"/>
</dbReference>
<dbReference type="InterPro" id="IPR000683">
    <property type="entry name" value="Gfo/Idh/MocA-like_OxRdtase_N"/>
</dbReference>
<keyword evidence="1" id="KW-0560">Oxidoreductase</keyword>
<dbReference type="Pfam" id="PF22725">
    <property type="entry name" value="GFO_IDH_MocA_C3"/>
    <property type="match status" value="1"/>
</dbReference>
<name>A0A9D9E0R7_9SPIO</name>
<dbReference type="SUPFAM" id="SSF55347">
    <property type="entry name" value="Glyceraldehyde-3-phosphate dehydrogenase-like, C-terminal domain"/>
    <property type="match status" value="1"/>
</dbReference>
<dbReference type="Proteomes" id="UP000823615">
    <property type="component" value="Unassembled WGS sequence"/>
</dbReference>